<evidence type="ECO:0000256" key="4">
    <source>
        <dbReference type="ARBA" id="ARBA00022692"/>
    </source>
</evidence>
<dbReference type="PANTHER" id="PTHR43386:SF1">
    <property type="entry name" value="D,D-DIPEPTIDE TRANSPORT SYSTEM PERMEASE PROTEIN DDPC-RELATED"/>
    <property type="match status" value="1"/>
</dbReference>
<accession>A0A5P2HBH6</accession>
<name>A0A5P2HBH6_9BURK</name>
<dbReference type="PROSITE" id="PS50928">
    <property type="entry name" value="ABC_TM1"/>
    <property type="match status" value="1"/>
</dbReference>
<organism evidence="9 10">
    <name type="scientific">Cupriavidus pauculus</name>
    <dbReference type="NCBI Taxonomy" id="82633"/>
    <lineage>
        <taxon>Bacteria</taxon>
        <taxon>Pseudomonadati</taxon>
        <taxon>Pseudomonadota</taxon>
        <taxon>Betaproteobacteria</taxon>
        <taxon>Burkholderiales</taxon>
        <taxon>Burkholderiaceae</taxon>
        <taxon>Cupriavidus</taxon>
    </lineage>
</organism>
<sequence length="313" mass="32193">MSSSSPSLRGDAASLIDVAAADLAEPLAPVTARRHGALRRLLSSPSAWVGTVLLLAVVAAAVTAGWLFPGDPLDMATEPLLWPGRDAAYPLGSDMLGRDILAGLFHGARASLTIAAVSTAIAVVLGVAGGIAAGYYGNDFNGRIDRAFGVVTTFFQTIPSFLFALAIVAVAQPSIGKIALAIGITSWPALARLVRAEVLRLRHGDMVLASEALGASDARIIAHDILPNVLTPVLVSASLMVATAILTESSLAFLGLGDPNVASWGNMVGAGREVLRTDWYVCVLPGMAIVITVLALNLIGDGLAAAFDPRGAR</sequence>
<dbReference type="Pfam" id="PF00528">
    <property type="entry name" value="BPD_transp_1"/>
    <property type="match status" value="1"/>
</dbReference>
<keyword evidence="2 7" id="KW-0813">Transport</keyword>
<dbReference type="CDD" id="cd06261">
    <property type="entry name" value="TM_PBP2"/>
    <property type="match status" value="1"/>
</dbReference>
<dbReference type="InterPro" id="IPR025966">
    <property type="entry name" value="OppC_N"/>
</dbReference>
<dbReference type="PANTHER" id="PTHR43386">
    <property type="entry name" value="OLIGOPEPTIDE TRANSPORT SYSTEM PERMEASE PROTEIN APPC"/>
    <property type="match status" value="1"/>
</dbReference>
<evidence type="ECO:0000256" key="1">
    <source>
        <dbReference type="ARBA" id="ARBA00004651"/>
    </source>
</evidence>
<feature type="transmembrane region" description="Helical" evidence="7">
    <location>
        <begin position="114"/>
        <end position="136"/>
    </location>
</feature>
<comment type="similarity">
    <text evidence="7">Belongs to the binding-protein-dependent transport system permease family.</text>
</comment>
<proteinExistence type="inferred from homology"/>
<dbReference type="AlphaFoldDB" id="A0A5P2HBH6"/>
<feature type="transmembrane region" description="Helical" evidence="7">
    <location>
        <begin position="47"/>
        <end position="68"/>
    </location>
</feature>
<protein>
    <submittedName>
        <fullName evidence="9">ABC transporter permease</fullName>
    </submittedName>
</protein>
<feature type="transmembrane region" description="Helical" evidence="7">
    <location>
        <begin position="277"/>
        <end position="300"/>
    </location>
</feature>
<dbReference type="GO" id="GO:0055085">
    <property type="term" value="P:transmembrane transport"/>
    <property type="evidence" value="ECO:0007669"/>
    <property type="project" value="InterPro"/>
</dbReference>
<evidence type="ECO:0000313" key="9">
    <source>
        <dbReference type="EMBL" id="QET05366.1"/>
    </source>
</evidence>
<dbReference type="Pfam" id="PF12911">
    <property type="entry name" value="OppC_N"/>
    <property type="match status" value="1"/>
</dbReference>
<evidence type="ECO:0000256" key="5">
    <source>
        <dbReference type="ARBA" id="ARBA00022989"/>
    </source>
</evidence>
<keyword evidence="4 7" id="KW-0812">Transmembrane</keyword>
<dbReference type="SUPFAM" id="SSF161098">
    <property type="entry name" value="MetI-like"/>
    <property type="match status" value="1"/>
</dbReference>
<gene>
    <name evidence="9" type="ORF">FOB72_25455</name>
</gene>
<evidence type="ECO:0000256" key="6">
    <source>
        <dbReference type="ARBA" id="ARBA00023136"/>
    </source>
</evidence>
<evidence type="ECO:0000313" key="10">
    <source>
        <dbReference type="Proteomes" id="UP000322822"/>
    </source>
</evidence>
<dbReference type="Gene3D" id="1.10.3720.10">
    <property type="entry name" value="MetI-like"/>
    <property type="match status" value="1"/>
</dbReference>
<reference evidence="9 10" key="1">
    <citation type="submission" date="2019-09" db="EMBL/GenBank/DDBJ databases">
        <title>FDA dAtabase for Regulatory Grade micrObial Sequences (FDA-ARGOS): Supporting development and validation of Infectious Disease Dx tests.</title>
        <authorList>
            <person name="Sciortino C."/>
            <person name="Tallon L."/>
            <person name="Sadzewicz L."/>
            <person name="Vavikolanu K."/>
            <person name="Mehta A."/>
            <person name="Aluvathingal J."/>
            <person name="Nadendla S."/>
            <person name="Nandy P."/>
            <person name="Geyer C."/>
            <person name="Yan Y."/>
            <person name="Sichtig H."/>
        </authorList>
    </citation>
    <scope>NUCLEOTIDE SEQUENCE [LARGE SCALE GENOMIC DNA]</scope>
    <source>
        <strain evidence="9 10">FDAARGOS_664</strain>
    </source>
</reference>
<dbReference type="RefSeq" id="WP_150375468.1">
    <property type="nucleotide sequence ID" value="NZ_CP044067.1"/>
</dbReference>
<feature type="transmembrane region" description="Helical" evidence="7">
    <location>
        <begin position="175"/>
        <end position="194"/>
    </location>
</feature>
<evidence type="ECO:0000259" key="8">
    <source>
        <dbReference type="PROSITE" id="PS50928"/>
    </source>
</evidence>
<evidence type="ECO:0000256" key="7">
    <source>
        <dbReference type="RuleBase" id="RU363032"/>
    </source>
</evidence>
<dbReference type="OrthoDB" id="9783218at2"/>
<dbReference type="Proteomes" id="UP000322822">
    <property type="component" value="Chromosome 2"/>
</dbReference>
<dbReference type="InterPro" id="IPR050366">
    <property type="entry name" value="BP-dependent_transpt_permease"/>
</dbReference>
<evidence type="ECO:0000256" key="2">
    <source>
        <dbReference type="ARBA" id="ARBA00022448"/>
    </source>
</evidence>
<keyword evidence="5 7" id="KW-1133">Transmembrane helix</keyword>
<dbReference type="InterPro" id="IPR000515">
    <property type="entry name" value="MetI-like"/>
</dbReference>
<feature type="transmembrane region" description="Helical" evidence="7">
    <location>
        <begin position="148"/>
        <end position="169"/>
    </location>
</feature>
<keyword evidence="6 7" id="KW-0472">Membrane</keyword>
<comment type="subcellular location">
    <subcellularLocation>
        <location evidence="1 7">Cell membrane</location>
        <topology evidence="1 7">Multi-pass membrane protein</topology>
    </subcellularLocation>
</comment>
<keyword evidence="3" id="KW-1003">Cell membrane</keyword>
<feature type="domain" description="ABC transmembrane type-1" evidence="8">
    <location>
        <begin position="108"/>
        <end position="300"/>
    </location>
</feature>
<dbReference type="InterPro" id="IPR035906">
    <property type="entry name" value="MetI-like_sf"/>
</dbReference>
<feature type="transmembrane region" description="Helical" evidence="7">
    <location>
        <begin position="229"/>
        <end position="257"/>
    </location>
</feature>
<dbReference type="EMBL" id="CP044067">
    <property type="protein sequence ID" value="QET05366.1"/>
    <property type="molecule type" value="Genomic_DNA"/>
</dbReference>
<evidence type="ECO:0000256" key="3">
    <source>
        <dbReference type="ARBA" id="ARBA00022475"/>
    </source>
</evidence>
<dbReference type="GO" id="GO:0005886">
    <property type="term" value="C:plasma membrane"/>
    <property type="evidence" value="ECO:0007669"/>
    <property type="project" value="UniProtKB-SubCell"/>
</dbReference>